<dbReference type="AlphaFoldDB" id="A0A024TWC5"/>
<dbReference type="GO" id="GO:0012505">
    <property type="term" value="C:endomembrane system"/>
    <property type="evidence" value="ECO:0007669"/>
    <property type="project" value="TreeGrafter"/>
</dbReference>
<feature type="chain" id="PRO_5001537824" description="GH18 domain-containing protein" evidence="2">
    <location>
        <begin position="24"/>
        <end position="388"/>
    </location>
</feature>
<dbReference type="InterPro" id="IPR017853">
    <property type="entry name" value="GH"/>
</dbReference>
<dbReference type="EMBL" id="KI913970">
    <property type="protein sequence ID" value="ETV98328.1"/>
    <property type="molecule type" value="Genomic_DNA"/>
</dbReference>
<dbReference type="eggNOG" id="KOG2091">
    <property type="taxonomic scope" value="Eukaryota"/>
</dbReference>
<dbReference type="OrthoDB" id="10254444at2759"/>
<dbReference type="STRING" id="157072.A0A024TWC5"/>
<proteinExistence type="inferred from homology"/>
<dbReference type="RefSeq" id="XP_008873203.1">
    <property type="nucleotide sequence ID" value="XM_008874981.1"/>
</dbReference>
<name>A0A024TWC5_9STRA</name>
<gene>
    <name evidence="3" type="ORF">H310_09026</name>
</gene>
<dbReference type="Gene3D" id="3.10.50.10">
    <property type="match status" value="1"/>
</dbReference>
<evidence type="ECO:0000256" key="1">
    <source>
        <dbReference type="ARBA" id="ARBA00009336"/>
    </source>
</evidence>
<organism evidence="3">
    <name type="scientific">Aphanomyces invadans</name>
    <dbReference type="NCBI Taxonomy" id="157072"/>
    <lineage>
        <taxon>Eukaryota</taxon>
        <taxon>Sar</taxon>
        <taxon>Stramenopiles</taxon>
        <taxon>Oomycota</taxon>
        <taxon>Saprolegniomycetes</taxon>
        <taxon>Saprolegniales</taxon>
        <taxon>Verrucalvaceae</taxon>
        <taxon>Aphanomyces</taxon>
    </lineage>
</organism>
<sequence length="388" mass="43449">MMELLRVSGLLVLLAALSSPCASEDTCDALGETNSCTFVRSVFERDLLQRTPSYQSILQEEKRHSSDVDTKRFAGETLGYVTPWNNHGYDTAKLFRSKFTYISPVWYQIRHSDHGKPILTGGHDVDVGWIAAVRGKVAGPHIVPRFMFEMNSLSPQESTRIVQLIRQEVKSQGFDGITLEIPVLQVTFDLIRSLGQALKEDGHLFILVLPTSQRNGQLTTPTELIAKVLPFVHRFSMNAYDYSSMGPNAPLPWLKATLEALKPLKSNEKFLIGLAFYGYDTRDPIVASKYRELLETHRPAIEWDGSAHVQQPLGQSFDVVITPCGVGMLFPLPKPARRVLPLPPIDSRPSRAVHVGADWRSGLGHRTRTRLFLRPPLITKPEIAIQFG</sequence>
<keyword evidence="2" id="KW-0732">Signal</keyword>
<feature type="signal peptide" evidence="2">
    <location>
        <begin position="1"/>
        <end position="23"/>
    </location>
</feature>
<evidence type="ECO:0000313" key="3">
    <source>
        <dbReference type="EMBL" id="ETV98328.1"/>
    </source>
</evidence>
<dbReference type="InterPro" id="IPR029070">
    <property type="entry name" value="Chitinase_insertion_sf"/>
</dbReference>
<dbReference type="GeneID" id="20086076"/>
<reference evidence="3" key="1">
    <citation type="submission" date="2013-12" db="EMBL/GenBank/DDBJ databases">
        <title>The Genome Sequence of Aphanomyces invadans NJM9701.</title>
        <authorList>
            <consortium name="The Broad Institute Genomics Platform"/>
            <person name="Russ C."/>
            <person name="Tyler B."/>
            <person name="van West P."/>
            <person name="Dieguez-Uribeondo J."/>
            <person name="Young S.K."/>
            <person name="Zeng Q."/>
            <person name="Gargeya S."/>
            <person name="Fitzgerald M."/>
            <person name="Abouelleil A."/>
            <person name="Alvarado L."/>
            <person name="Chapman S.B."/>
            <person name="Gainer-Dewar J."/>
            <person name="Goldberg J."/>
            <person name="Griggs A."/>
            <person name="Gujja S."/>
            <person name="Hansen M."/>
            <person name="Howarth C."/>
            <person name="Imamovic A."/>
            <person name="Ireland A."/>
            <person name="Larimer J."/>
            <person name="McCowan C."/>
            <person name="Murphy C."/>
            <person name="Pearson M."/>
            <person name="Poon T.W."/>
            <person name="Priest M."/>
            <person name="Roberts A."/>
            <person name="Saif S."/>
            <person name="Shea T."/>
            <person name="Sykes S."/>
            <person name="Wortman J."/>
            <person name="Nusbaum C."/>
            <person name="Birren B."/>
        </authorList>
    </citation>
    <scope>NUCLEOTIDE SEQUENCE [LARGE SCALE GENOMIC DNA]</scope>
    <source>
        <strain evidence="3">NJM9701</strain>
    </source>
</reference>
<dbReference type="PANTHER" id="PTHR46066:SF2">
    <property type="entry name" value="CHITINASE DOMAIN-CONTAINING PROTEIN 1"/>
    <property type="match status" value="1"/>
</dbReference>
<accession>A0A024TWC5</accession>
<dbReference type="SUPFAM" id="SSF51445">
    <property type="entry name" value="(Trans)glycosidases"/>
    <property type="match status" value="1"/>
</dbReference>
<comment type="similarity">
    <text evidence="1">Belongs to the glycosyl hydrolase 18 family.</text>
</comment>
<dbReference type="GO" id="GO:0070492">
    <property type="term" value="F:oligosaccharide binding"/>
    <property type="evidence" value="ECO:0007669"/>
    <property type="project" value="TreeGrafter"/>
</dbReference>
<dbReference type="PANTHER" id="PTHR46066">
    <property type="entry name" value="CHITINASE DOMAIN-CONTAINING PROTEIN 1 FAMILY MEMBER"/>
    <property type="match status" value="1"/>
</dbReference>
<evidence type="ECO:0000256" key="2">
    <source>
        <dbReference type="SAM" id="SignalP"/>
    </source>
</evidence>
<evidence type="ECO:0008006" key="4">
    <source>
        <dbReference type="Google" id="ProtNLM"/>
    </source>
</evidence>
<protein>
    <recommendedName>
        <fullName evidence="4">GH18 domain-containing protein</fullName>
    </recommendedName>
</protein>
<dbReference type="Gene3D" id="3.20.20.80">
    <property type="entry name" value="Glycosidases"/>
    <property type="match status" value="1"/>
</dbReference>
<dbReference type="VEuPathDB" id="FungiDB:H310_09026"/>